<proteinExistence type="predicted"/>
<evidence type="ECO:0000313" key="2">
    <source>
        <dbReference type="Proteomes" id="UP000620559"/>
    </source>
</evidence>
<organism evidence="1 2">
    <name type="scientific">Plectonema cf. radiosum LEGE 06105</name>
    <dbReference type="NCBI Taxonomy" id="945769"/>
    <lineage>
        <taxon>Bacteria</taxon>
        <taxon>Bacillati</taxon>
        <taxon>Cyanobacteriota</taxon>
        <taxon>Cyanophyceae</taxon>
        <taxon>Oscillatoriophycideae</taxon>
        <taxon>Oscillatoriales</taxon>
        <taxon>Microcoleaceae</taxon>
        <taxon>Plectonema</taxon>
    </lineage>
</organism>
<name>A0A8J7F869_9CYAN</name>
<dbReference type="AlphaFoldDB" id="A0A8J7F869"/>
<keyword evidence="2" id="KW-1185">Reference proteome</keyword>
<dbReference type="InterPro" id="IPR014923">
    <property type="entry name" value="DUF1802"/>
</dbReference>
<sequence>MNSPLSISTALCLSSSDIAALIQGRIIVAMPRMFIRLGQKFALYPVDLLATQEKVSIQAWAKCELTQIIDESLSLERLSRLTIWTQDTLDKILHQQQHIFLSYLRLYKLSQPYEVSLKVESNQLGKFIGLPNYLSVSDTNPVLPDNIFATRKRQLEKLEPPQHPELEELIDVLSPLAINNPAAKQLEKNINIFLGWSNQQTVNNIDLELAWTKEIAALGNRSKEEDKGKSHYQAGTDFENIVRQSLEFLGFTVDYFHKGGAGGVDVFCSHPYPLVGECKSGQKIPNDTAVQLLNLGTLRLKSQELLQQATKLIIGPGEPTTQLKDAAKVHGMAIINPETLEKLVQLQSKYRNSIDLFKLQNFLKAGQSDAEVQQYIIQIEKEIKLRSHLVQLVKNYLQNSQMDSTGVDALHGAYFNSNPAQSLNRQEMHEILIELSSPLTGYLGRIKGTDWNSDKFYFLRDLAIE</sequence>
<gene>
    <name evidence="1" type="ORF">IQ247_27570</name>
</gene>
<accession>A0A8J7F869</accession>
<evidence type="ECO:0000313" key="1">
    <source>
        <dbReference type="EMBL" id="MBE9216377.1"/>
    </source>
</evidence>
<dbReference type="Proteomes" id="UP000620559">
    <property type="component" value="Unassembled WGS sequence"/>
</dbReference>
<reference evidence="1" key="1">
    <citation type="submission" date="2020-10" db="EMBL/GenBank/DDBJ databases">
        <authorList>
            <person name="Castelo-Branco R."/>
            <person name="Eusebio N."/>
            <person name="Adriana R."/>
            <person name="Vieira A."/>
            <person name="Brugerolle De Fraissinette N."/>
            <person name="Rezende De Castro R."/>
            <person name="Schneider M.P."/>
            <person name="Vasconcelos V."/>
            <person name="Leao P.N."/>
        </authorList>
    </citation>
    <scope>NUCLEOTIDE SEQUENCE</scope>
    <source>
        <strain evidence="1">LEGE 06105</strain>
    </source>
</reference>
<dbReference type="Pfam" id="PF08819">
    <property type="entry name" value="DUF1802"/>
    <property type="match status" value="1"/>
</dbReference>
<protein>
    <submittedName>
        <fullName evidence="1">DUF1802 family protein</fullName>
    </submittedName>
</protein>
<dbReference type="EMBL" id="JADEWL010000162">
    <property type="protein sequence ID" value="MBE9216377.1"/>
    <property type="molecule type" value="Genomic_DNA"/>
</dbReference>
<dbReference type="RefSeq" id="WP_193924913.1">
    <property type="nucleotide sequence ID" value="NZ_JADEWL010000162.1"/>
</dbReference>
<comment type="caution">
    <text evidence="1">The sequence shown here is derived from an EMBL/GenBank/DDBJ whole genome shotgun (WGS) entry which is preliminary data.</text>
</comment>